<comment type="caution">
    <text evidence="2">The sequence shown here is derived from an EMBL/GenBank/DDBJ whole genome shotgun (WGS) entry which is preliminary data.</text>
</comment>
<evidence type="ECO:0000313" key="2">
    <source>
        <dbReference type="EMBL" id="TIC78672.1"/>
    </source>
</evidence>
<keyword evidence="1" id="KW-0472">Membrane</keyword>
<dbReference type="OrthoDB" id="9790659at2"/>
<keyword evidence="3" id="KW-1185">Reference proteome</keyword>
<keyword evidence="1" id="KW-1133">Transmembrane helix</keyword>
<dbReference type="RefSeq" id="WP_136555727.1">
    <property type="nucleotide sequence ID" value="NZ_STGJ01000023.1"/>
</dbReference>
<organism evidence="2 3">
    <name type="scientific">Crenobacter intestini</name>
    <dbReference type="NCBI Taxonomy" id="2563443"/>
    <lineage>
        <taxon>Bacteria</taxon>
        <taxon>Pseudomonadati</taxon>
        <taxon>Pseudomonadota</taxon>
        <taxon>Betaproteobacteria</taxon>
        <taxon>Neisseriales</taxon>
        <taxon>Neisseriaceae</taxon>
        <taxon>Crenobacter</taxon>
    </lineage>
</organism>
<feature type="transmembrane region" description="Helical" evidence="1">
    <location>
        <begin position="64"/>
        <end position="84"/>
    </location>
</feature>
<evidence type="ECO:0000256" key="1">
    <source>
        <dbReference type="SAM" id="Phobius"/>
    </source>
</evidence>
<dbReference type="AlphaFoldDB" id="A0A4T0UJF3"/>
<reference evidence="2 3" key="1">
    <citation type="submission" date="2019-04" db="EMBL/GenBank/DDBJ databases">
        <title>Crenobacter sp. nov.</title>
        <authorList>
            <person name="Shi S."/>
        </authorList>
    </citation>
    <scope>NUCLEOTIDE SEQUENCE [LARGE SCALE GENOMIC DNA]</scope>
    <source>
        <strain evidence="2 3">GY 70310</strain>
    </source>
</reference>
<feature type="transmembrane region" description="Helical" evidence="1">
    <location>
        <begin position="186"/>
        <end position="211"/>
    </location>
</feature>
<dbReference type="InterPro" id="IPR005240">
    <property type="entry name" value="DUF389"/>
</dbReference>
<dbReference type="EMBL" id="STGJ01000023">
    <property type="protein sequence ID" value="TIC78672.1"/>
    <property type="molecule type" value="Genomic_DNA"/>
</dbReference>
<sequence length="525" mass="55534">MAARSLFGTIVDEWWGRHKEHVDRAAVERAMQENGELTPAFVFLVFVSCAIATLGLLLDSAAVVIGAMLIAPLMGPINLLGYAIAKTDPVSGRRAALALSFGVAAALVTSYSIVTISPFIPPTAQILARTNPNFFDLLVAVFSGLVAGFSIIRAQGGTFAGVAIATALMPPLATSGYGWANASWEIFSGAFLLFLTNMLAIAFSVAGVSLWYGFGKWPRAADFAWRGAAGALVLALLSIPLVRTLDSSVNQAILSRQVQDIVSNTLPAGTRIQQLTVQQTPGETAPRIQLVVLTRHYDEALPKRLEAVLDARFGRATDLSLDQLVANTDTARSDRQLTQQVATLLRSQAQGSSVRAGVDALLPARVSGLIQDEAARTLTVYLLPDAAPALPALQEAERQLAAKFTGYRVHVVPPVSALPPLLFDAEADTLSADASRELDASIWALKRWGVARVVVTAHASLNEAGRGTRALAESRARAVAARLTAQDIVAQSNTAYPVTGQAALEREAGAVALRSVYLTLGPTAP</sequence>
<gene>
    <name evidence="2" type="ORF">E5K04_15360</name>
</gene>
<accession>A0A4T0UJF3</accession>
<feature type="transmembrane region" description="Helical" evidence="1">
    <location>
        <begin position="159"/>
        <end position="180"/>
    </location>
</feature>
<dbReference type="PANTHER" id="PTHR20992">
    <property type="entry name" value="AT15442P-RELATED"/>
    <property type="match status" value="1"/>
</dbReference>
<feature type="transmembrane region" description="Helical" evidence="1">
    <location>
        <begin position="134"/>
        <end position="152"/>
    </location>
</feature>
<feature type="transmembrane region" description="Helical" evidence="1">
    <location>
        <begin position="223"/>
        <end position="242"/>
    </location>
</feature>
<evidence type="ECO:0000313" key="3">
    <source>
        <dbReference type="Proteomes" id="UP000308891"/>
    </source>
</evidence>
<dbReference type="SUPFAM" id="SSF103088">
    <property type="entry name" value="OmpA-like"/>
    <property type="match status" value="1"/>
</dbReference>
<dbReference type="Pfam" id="PF04087">
    <property type="entry name" value="DUF389"/>
    <property type="match status" value="1"/>
</dbReference>
<keyword evidence="1" id="KW-0812">Transmembrane</keyword>
<dbReference type="Proteomes" id="UP000308891">
    <property type="component" value="Unassembled WGS sequence"/>
</dbReference>
<feature type="transmembrane region" description="Helical" evidence="1">
    <location>
        <begin position="96"/>
        <end position="114"/>
    </location>
</feature>
<dbReference type="Gene3D" id="3.30.1330.60">
    <property type="entry name" value="OmpA-like domain"/>
    <property type="match status" value="1"/>
</dbReference>
<feature type="transmembrane region" description="Helical" evidence="1">
    <location>
        <begin position="37"/>
        <end position="58"/>
    </location>
</feature>
<protein>
    <submittedName>
        <fullName evidence="2">DUF389 domain-containing protein</fullName>
    </submittedName>
</protein>
<dbReference type="PANTHER" id="PTHR20992:SF9">
    <property type="entry name" value="AT15442P-RELATED"/>
    <property type="match status" value="1"/>
</dbReference>
<name>A0A4T0UJF3_9NEIS</name>
<proteinExistence type="predicted"/>
<dbReference type="InterPro" id="IPR036737">
    <property type="entry name" value="OmpA-like_sf"/>
</dbReference>